<keyword evidence="2" id="KW-1185">Reference proteome</keyword>
<accession>A0ACB9ZWY7</accession>
<dbReference type="Proteomes" id="UP001060085">
    <property type="component" value="Linkage Group LG07"/>
</dbReference>
<organism evidence="1 2">
    <name type="scientific">Catharanthus roseus</name>
    <name type="common">Madagascar periwinkle</name>
    <name type="synonym">Vinca rosea</name>
    <dbReference type="NCBI Taxonomy" id="4058"/>
    <lineage>
        <taxon>Eukaryota</taxon>
        <taxon>Viridiplantae</taxon>
        <taxon>Streptophyta</taxon>
        <taxon>Embryophyta</taxon>
        <taxon>Tracheophyta</taxon>
        <taxon>Spermatophyta</taxon>
        <taxon>Magnoliopsida</taxon>
        <taxon>eudicotyledons</taxon>
        <taxon>Gunneridae</taxon>
        <taxon>Pentapetalae</taxon>
        <taxon>asterids</taxon>
        <taxon>lamiids</taxon>
        <taxon>Gentianales</taxon>
        <taxon>Apocynaceae</taxon>
        <taxon>Rauvolfioideae</taxon>
        <taxon>Vinceae</taxon>
        <taxon>Catharanthinae</taxon>
        <taxon>Catharanthus</taxon>
    </lineage>
</organism>
<gene>
    <name evidence="1" type="ORF">M9H77_30051</name>
</gene>
<proteinExistence type="predicted"/>
<name>A0ACB9ZWY7_CATRO</name>
<dbReference type="EMBL" id="CM044707">
    <property type="protein sequence ID" value="KAI5652864.1"/>
    <property type="molecule type" value="Genomic_DNA"/>
</dbReference>
<sequence>MKVNTYLIVTRYLSSRTSDCDRTLYWVASVEAAKLMEEQLIQTEQFRKSYVSPCNILRFFREQNVGCAVRYKIYNVVAKVKKNRMQGRNTVEEFLCLSAQQGYAVFYRNCDDKNVLSDIVFAHSTLIQMMRT</sequence>
<protein>
    <submittedName>
        <fullName evidence="1">Uncharacterized protein</fullName>
    </submittedName>
</protein>
<reference evidence="2" key="1">
    <citation type="journal article" date="2023" name="Nat. Plants">
        <title>Single-cell RNA sequencing provides a high-resolution roadmap for understanding the multicellular compartmentation of specialized metabolism.</title>
        <authorList>
            <person name="Sun S."/>
            <person name="Shen X."/>
            <person name="Li Y."/>
            <person name="Li Y."/>
            <person name="Wang S."/>
            <person name="Li R."/>
            <person name="Zhang H."/>
            <person name="Shen G."/>
            <person name="Guo B."/>
            <person name="Wei J."/>
            <person name="Xu J."/>
            <person name="St-Pierre B."/>
            <person name="Chen S."/>
            <person name="Sun C."/>
        </authorList>
    </citation>
    <scope>NUCLEOTIDE SEQUENCE [LARGE SCALE GENOMIC DNA]</scope>
</reference>
<evidence type="ECO:0000313" key="1">
    <source>
        <dbReference type="EMBL" id="KAI5652864.1"/>
    </source>
</evidence>
<comment type="caution">
    <text evidence="1">The sequence shown here is derived from an EMBL/GenBank/DDBJ whole genome shotgun (WGS) entry which is preliminary data.</text>
</comment>
<evidence type="ECO:0000313" key="2">
    <source>
        <dbReference type="Proteomes" id="UP001060085"/>
    </source>
</evidence>